<feature type="transmembrane region" description="Helical" evidence="2">
    <location>
        <begin position="924"/>
        <end position="948"/>
    </location>
</feature>
<organism evidence="3 4">
    <name type="scientific">Tritrichomonas musculus</name>
    <dbReference type="NCBI Taxonomy" id="1915356"/>
    <lineage>
        <taxon>Eukaryota</taxon>
        <taxon>Metamonada</taxon>
        <taxon>Parabasalia</taxon>
        <taxon>Tritrichomonadida</taxon>
        <taxon>Tritrichomonadidae</taxon>
        <taxon>Tritrichomonas</taxon>
    </lineage>
</organism>
<reference evidence="3 4" key="1">
    <citation type="submission" date="2024-04" db="EMBL/GenBank/DDBJ databases">
        <title>Tritrichomonas musculus Genome.</title>
        <authorList>
            <person name="Alves-Ferreira E."/>
            <person name="Grigg M."/>
            <person name="Lorenzi H."/>
            <person name="Galac M."/>
        </authorList>
    </citation>
    <scope>NUCLEOTIDE SEQUENCE [LARGE SCALE GENOMIC DNA]</scope>
    <source>
        <strain evidence="3 4">EAF2021</strain>
    </source>
</reference>
<proteinExistence type="predicted"/>
<keyword evidence="4" id="KW-1185">Reference proteome</keyword>
<feature type="region of interest" description="Disordered" evidence="1">
    <location>
        <begin position="953"/>
        <end position="988"/>
    </location>
</feature>
<evidence type="ECO:0000313" key="4">
    <source>
        <dbReference type="Proteomes" id="UP001470230"/>
    </source>
</evidence>
<dbReference type="Proteomes" id="UP001470230">
    <property type="component" value="Unassembled WGS sequence"/>
</dbReference>
<keyword evidence="2" id="KW-0812">Transmembrane</keyword>
<keyword evidence="2" id="KW-0472">Membrane</keyword>
<evidence type="ECO:0000256" key="2">
    <source>
        <dbReference type="SAM" id="Phobius"/>
    </source>
</evidence>
<accession>A0ABR2JVU5</accession>
<keyword evidence="2" id="KW-1133">Transmembrane helix</keyword>
<feature type="compositionally biased region" description="Basic and acidic residues" evidence="1">
    <location>
        <begin position="962"/>
        <end position="988"/>
    </location>
</feature>
<comment type="caution">
    <text evidence="3">The sequence shown here is derived from an EMBL/GenBank/DDBJ whole genome shotgun (WGS) entry which is preliminary data.</text>
</comment>
<evidence type="ECO:0000256" key="1">
    <source>
        <dbReference type="SAM" id="MobiDB-lite"/>
    </source>
</evidence>
<gene>
    <name evidence="3" type="ORF">M9Y10_045586</name>
</gene>
<dbReference type="EMBL" id="JAPFFF010000009">
    <property type="protein sequence ID" value="KAK8882940.1"/>
    <property type="molecule type" value="Genomic_DNA"/>
</dbReference>
<protein>
    <submittedName>
        <fullName evidence="3">Uncharacterized protein</fullName>
    </submittedName>
</protein>
<sequence length="988" mass="112184">MLLLLFSLSISFIPDEFKELKTLALENARVKVPKEEREDTMQPGYYEGPNYHFQLKRPLTCSNTKDIKGFAAKNNYIAIVKRKNFALKDGFIFIEPQSQKLYKLRKTVASDEDVQIYESKETSIFHIMTNFRIHTKITRSDNYENNNGTFKNPLETKTVRKAINFHWDSNKKEPKLEPIQKTQLQFGYGAYTSIEAELDYTFNLWSDVQLKVNIILDSYVGAKFVIPDGFSHTFKVEKFKKLSLGIPNLSFNKKLLKRYDLKIGVFMNLQASLESLVLDVPIGFQYYRGYRFYGSKSIIVTPSQTFDTPWKYSFVPLGEDNKGYAKDLLATILSAKLTATFPIHLFLSFDVELGDIKTSIDAGLNFPFQIVLGINTKACQFPYLTVTLVFPIQMTLTLNELKFKLINIWKEKKSLLDISAKITVGPKCLATNLASLRVKKKVATSAMKIDEVDEEINPVHEDMPSQEDINKIDGIKEITVVEYTLDDNHVNPDALGKIPDGEDSIILRVTIPSIYKGGKLLSFHPGFNVIIDGATVITDEACYIDITGNKLNIMVTLLPEFNDIDFDQPIMNLAVVNFMTGSLDPLFDLQYTTFKKDFLNLVCLPFYGESRTMCYSLFFDGIVEPYDYLLIYGEGGSYIIPFVVPSDNIGQIFNALVFLADEQPSLTVDFSYLQNIEFDNDTVEITILCEYTDTVLMEYDLNGEHISVESEAVSYMADFMIPYKEGLNITFSPVCNDEKGIMCLLDLEKPTFDGYYILRYPNRDGISITGKGFLAEVLPINKGEVIRYYKYVEGSVQIIKKYSYDDVDKMKFSVKIESIPASNSLLEEERKRICIYNDVDGFIIPFSRTNMNENMDELYEILGIMIESDDDYSNVDNDEDGCIIAPAKILTKDEIKFSDLSISVIDIKPRNDKSNNNKLSKGQIAGIVVGVILGVAVIVTVVIVIIYFKKKKAVANSSEQNSNEKDSNEKDSNEKDSNEKDSNEKDIP</sequence>
<evidence type="ECO:0000313" key="3">
    <source>
        <dbReference type="EMBL" id="KAK8882940.1"/>
    </source>
</evidence>
<name>A0ABR2JVU5_9EUKA</name>